<feature type="region of interest" description="Disordered" evidence="3">
    <location>
        <begin position="1006"/>
        <end position="1052"/>
    </location>
</feature>
<dbReference type="Gene3D" id="3.30.710.10">
    <property type="entry name" value="Potassium Channel Kv1.1, Chain A"/>
    <property type="match status" value="2"/>
</dbReference>
<evidence type="ECO:0000256" key="3">
    <source>
        <dbReference type="SAM" id="MobiDB-lite"/>
    </source>
</evidence>
<name>A0A9P7DG12_9AGAM</name>
<feature type="compositionally biased region" description="Basic and acidic residues" evidence="3">
    <location>
        <begin position="1378"/>
        <end position="1388"/>
    </location>
</feature>
<sequence>MTLLHVYFALRKQQSFHRLLNGGPGQPSTSVSSSSGKSWKRAGVQNGGMALEINALDTLGRSVLHLACSSTEASSLEYVRMLLAHPAINVNILDKESHWTPLHRALYAGNVSAAILLLKRLDIDTSIKDLEGYTAHDLYNSTVRSAKPTEDEETLAELFTWGTNRNAALGLGDGNDRAYPDEVVIPRKDDVAHQHNRSLDDRFAPIHVQQVSMSKLHTVVLTSEPRDNIRVCGFGGGGRLGPSQHTQYALMPLPDIKHTIESIALGQDHTLALTSTGEVLTWGLNRFHQLGYVIEVSSSAKQDEHIQATPRKVGSLRREFVKGVAACKTASGCWTDTEVWTWGTNGGQLGYDKALVPVQVLPRKVSSIVKPVRAIVMTETLMACLLLTGEVLCAWSGGISKISFPTQRFPSEISVYRPPQAIKGQTIIKLRSCDDTIAALSSNGEVFTFTSQPIGEGDSAKSSLAFKPQRIWALRRQFSAVQDVDIGADGTVIVCTQSGHVYVRLRSTKGGQGSGAKAFKFQRIPYIQRAVAVCANSTGAFGALRVDFKPLPIHITAHSFSCDITKIQPYLGPSSRAEALSATLNMATPLLDADEDGEDALILDDIGDLSKLLQVLDQRKNAPDIVLPYNADVVVVTPGPLHLPAHRLILAVRCPVLGNILHTGQPLNDKSSGIEVSLVPGDRIHIQIIGCHPFTVLILLRYFYSDQLLAIWDLRIGTPFMSQFQTFAVKPVAIKAELQSLARIFNLQLLLKALQSPGKRVPTPSQAEDFHLLYQKTQLTGHLRNNTIEDSLAPDVALHLADQVIVWSHSVVLQARCQFFASFFENNVWTSKRRDKSGIIDIDLKHLEWQVMQYVVRWMCYGDENLFETLDFVQGVDDVLSFMFSVLSAANELLLDRLMLLCSQVILKYLDVYNACYLLADATHINATHLVERLQSYITANLEMMLEGRMFEDLDTSIVRQLSKYIRSAQMTKSPVSRSNLLANEALRKHAEWLAQQDIPVVFEPIDRPQVHRDSPKSLTASPMKTRPISSLSVHPAADSPKATDTGPSGDELFVMDEIPSSDTPNHQVPVVAELSGSVPVWKRSISTPRTDLKAIMAEAENTKISGIPNRATHGAMAKPSQESLRQAATPKRRTVSSSLKPDASLTPPPRRTPSDLDLGKSSLPESSAAAKLTHARTPQRPVPQAVPSSSKPQPNASSLGPVFSPVRQVPSTSSSPGPRRVSNTGAAWTLPPVQPVVQSSVTEPSLLSFAEIQQLQLLQDMPASKDKRSLVEIQEEERAIQLEADFMKWWATEEARTQAEAHGASGTQTQRATPSRSKNRGGKKRSYSARSKPGEAHPAHGSSRSKEGGKHSMVPATDGAMPQAGGSGPKSRKRHEAARPAVDDSIHVQRTKGQ</sequence>
<dbReference type="SUPFAM" id="SSF54695">
    <property type="entry name" value="POZ domain"/>
    <property type="match status" value="2"/>
</dbReference>
<dbReference type="PANTHER" id="PTHR22872:SF2">
    <property type="entry name" value="INHIBITOR OF BRUTON TYROSINE KINASE"/>
    <property type="match status" value="1"/>
</dbReference>
<feature type="repeat" description="RCC1" evidence="2">
    <location>
        <begin position="156"/>
        <end position="224"/>
    </location>
</feature>
<dbReference type="CDD" id="cd18186">
    <property type="entry name" value="BTB_POZ_ZBTB_KLHL-like"/>
    <property type="match status" value="2"/>
</dbReference>
<evidence type="ECO:0000313" key="6">
    <source>
        <dbReference type="Proteomes" id="UP000719766"/>
    </source>
</evidence>
<feature type="compositionally biased region" description="Basic and acidic residues" evidence="3">
    <location>
        <begin position="1006"/>
        <end position="1016"/>
    </location>
</feature>
<dbReference type="PROSITE" id="PS50097">
    <property type="entry name" value="BTB"/>
    <property type="match status" value="2"/>
</dbReference>
<feature type="domain" description="BTB" evidence="4">
    <location>
        <begin position="631"/>
        <end position="708"/>
    </location>
</feature>
<proteinExistence type="predicted"/>
<dbReference type="Gene3D" id="1.25.40.20">
    <property type="entry name" value="Ankyrin repeat-containing domain"/>
    <property type="match status" value="1"/>
</dbReference>
<comment type="caution">
    <text evidence="5">The sequence shown here is derived from an EMBL/GenBank/DDBJ whole genome shotgun (WGS) entry which is preliminary data.</text>
</comment>
<dbReference type="SUPFAM" id="SSF48403">
    <property type="entry name" value="Ankyrin repeat"/>
    <property type="match status" value="1"/>
</dbReference>
<evidence type="ECO:0000259" key="4">
    <source>
        <dbReference type="PROSITE" id="PS50097"/>
    </source>
</evidence>
<feature type="compositionally biased region" description="Polar residues" evidence="3">
    <location>
        <begin position="1187"/>
        <end position="1199"/>
    </location>
</feature>
<feature type="compositionally biased region" description="Polar residues" evidence="3">
    <location>
        <begin position="1017"/>
        <end position="1033"/>
    </location>
</feature>
<dbReference type="PANTHER" id="PTHR22872">
    <property type="entry name" value="BTK-BINDING PROTEIN-RELATED"/>
    <property type="match status" value="1"/>
</dbReference>
<feature type="region of interest" description="Disordered" evidence="3">
    <location>
        <begin position="1294"/>
        <end position="1395"/>
    </location>
</feature>
<dbReference type="InterPro" id="IPR051625">
    <property type="entry name" value="Signaling_Regulatory_Domain"/>
</dbReference>
<evidence type="ECO:0000313" key="5">
    <source>
        <dbReference type="EMBL" id="KAG1791097.1"/>
    </source>
</evidence>
<dbReference type="InterPro" id="IPR011333">
    <property type="entry name" value="SKP1/BTB/POZ_sf"/>
</dbReference>
<feature type="region of interest" description="Disordered" evidence="3">
    <location>
        <begin position="1104"/>
        <end position="1242"/>
    </location>
</feature>
<keyword evidence="1" id="KW-0677">Repeat</keyword>
<dbReference type="Pfam" id="PF13540">
    <property type="entry name" value="RCC1_2"/>
    <property type="match status" value="1"/>
</dbReference>
<evidence type="ECO:0000256" key="1">
    <source>
        <dbReference type="ARBA" id="ARBA00022737"/>
    </source>
</evidence>
<dbReference type="InterPro" id="IPR000408">
    <property type="entry name" value="Reg_chr_condens"/>
</dbReference>
<dbReference type="Gene3D" id="2.130.10.30">
    <property type="entry name" value="Regulator of chromosome condensation 1/beta-lactamase-inhibitor protein II"/>
    <property type="match status" value="1"/>
</dbReference>
<dbReference type="PRINTS" id="PR00633">
    <property type="entry name" value="RCCNDNSATION"/>
</dbReference>
<dbReference type="InterPro" id="IPR009091">
    <property type="entry name" value="RCC1/BLIP-II"/>
</dbReference>
<keyword evidence="6" id="KW-1185">Reference proteome</keyword>
<dbReference type="SUPFAM" id="SSF50985">
    <property type="entry name" value="RCC1/BLIP-II"/>
    <property type="match status" value="1"/>
</dbReference>
<dbReference type="PROSITE" id="PS50012">
    <property type="entry name" value="RCC1_3"/>
    <property type="match status" value="2"/>
</dbReference>
<feature type="compositionally biased region" description="Basic and acidic residues" evidence="3">
    <location>
        <begin position="1333"/>
        <end position="1351"/>
    </location>
</feature>
<feature type="compositionally biased region" description="Polar residues" evidence="3">
    <location>
        <begin position="1210"/>
        <end position="1227"/>
    </location>
</feature>
<dbReference type="Pfam" id="PF12796">
    <property type="entry name" value="Ank_2"/>
    <property type="match status" value="1"/>
</dbReference>
<dbReference type="RefSeq" id="XP_041158007.1">
    <property type="nucleotide sequence ID" value="XM_041303456.1"/>
</dbReference>
<dbReference type="EMBL" id="JABBWE010000045">
    <property type="protein sequence ID" value="KAG1791097.1"/>
    <property type="molecule type" value="Genomic_DNA"/>
</dbReference>
<dbReference type="OrthoDB" id="1893551at2759"/>
<dbReference type="InterPro" id="IPR000210">
    <property type="entry name" value="BTB/POZ_dom"/>
</dbReference>
<dbReference type="InterPro" id="IPR002110">
    <property type="entry name" value="Ankyrin_rpt"/>
</dbReference>
<dbReference type="InterPro" id="IPR036770">
    <property type="entry name" value="Ankyrin_rpt-contain_sf"/>
</dbReference>
<organism evidence="5 6">
    <name type="scientific">Suillus plorans</name>
    <dbReference type="NCBI Taxonomy" id="116603"/>
    <lineage>
        <taxon>Eukaryota</taxon>
        <taxon>Fungi</taxon>
        <taxon>Dikarya</taxon>
        <taxon>Basidiomycota</taxon>
        <taxon>Agaricomycotina</taxon>
        <taxon>Agaricomycetes</taxon>
        <taxon>Agaricomycetidae</taxon>
        <taxon>Boletales</taxon>
        <taxon>Suillineae</taxon>
        <taxon>Suillaceae</taxon>
        <taxon>Suillus</taxon>
    </lineage>
</organism>
<feature type="compositionally biased region" description="Polar residues" evidence="3">
    <location>
        <begin position="1306"/>
        <end position="1317"/>
    </location>
</feature>
<gene>
    <name evidence="5" type="ORF">HD556DRAFT_1387535</name>
</gene>
<evidence type="ECO:0000256" key="2">
    <source>
        <dbReference type="PROSITE-ProRule" id="PRU00235"/>
    </source>
</evidence>
<dbReference type="GeneID" id="64597220"/>
<dbReference type="Pfam" id="PF00651">
    <property type="entry name" value="BTB"/>
    <property type="match status" value="1"/>
</dbReference>
<dbReference type="Proteomes" id="UP000719766">
    <property type="component" value="Unassembled WGS sequence"/>
</dbReference>
<accession>A0A9P7DG12</accession>
<reference evidence="5" key="1">
    <citation type="journal article" date="2020" name="New Phytol.">
        <title>Comparative genomics reveals dynamic genome evolution in host specialist ectomycorrhizal fungi.</title>
        <authorList>
            <person name="Lofgren L.A."/>
            <person name="Nguyen N.H."/>
            <person name="Vilgalys R."/>
            <person name="Ruytinx J."/>
            <person name="Liao H.L."/>
            <person name="Branco S."/>
            <person name="Kuo A."/>
            <person name="LaButti K."/>
            <person name="Lipzen A."/>
            <person name="Andreopoulos W."/>
            <person name="Pangilinan J."/>
            <person name="Riley R."/>
            <person name="Hundley H."/>
            <person name="Na H."/>
            <person name="Barry K."/>
            <person name="Grigoriev I.V."/>
            <person name="Stajich J.E."/>
            <person name="Kennedy P.G."/>
        </authorList>
    </citation>
    <scope>NUCLEOTIDE SEQUENCE</scope>
    <source>
        <strain evidence="5">S12</strain>
    </source>
</reference>
<protein>
    <recommendedName>
        <fullName evidence="4">BTB domain-containing protein</fullName>
    </recommendedName>
</protein>
<feature type="repeat" description="RCC1" evidence="2">
    <location>
        <begin position="227"/>
        <end position="276"/>
    </location>
</feature>
<dbReference type="SMART" id="SM00248">
    <property type="entry name" value="ANK"/>
    <property type="match status" value="2"/>
</dbReference>
<feature type="compositionally biased region" description="Basic residues" evidence="3">
    <location>
        <begin position="1318"/>
        <end position="1328"/>
    </location>
</feature>
<feature type="domain" description="BTB" evidence="4">
    <location>
        <begin position="794"/>
        <end position="868"/>
    </location>
</feature>